<dbReference type="SMART" id="SM00248">
    <property type="entry name" value="ANK"/>
    <property type="match status" value="14"/>
</dbReference>
<dbReference type="PROSITE" id="PS50297">
    <property type="entry name" value="ANK_REP_REGION"/>
    <property type="match status" value="9"/>
</dbReference>
<dbReference type="Pfam" id="PF00023">
    <property type="entry name" value="Ank"/>
    <property type="match status" value="1"/>
</dbReference>
<dbReference type="InterPro" id="IPR035994">
    <property type="entry name" value="Nucleoside_phosphorylase_sf"/>
</dbReference>
<dbReference type="Gene3D" id="1.25.40.20">
    <property type="entry name" value="Ankyrin repeat-containing domain"/>
    <property type="match status" value="2"/>
</dbReference>
<dbReference type="GO" id="GO:0009116">
    <property type="term" value="P:nucleoside metabolic process"/>
    <property type="evidence" value="ECO:0007669"/>
    <property type="project" value="InterPro"/>
</dbReference>
<dbReference type="PANTHER" id="PTHR24123:SF33">
    <property type="entry name" value="PROTEIN HOS4"/>
    <property type="match status" value="1"/>
</dbReference>
<dbReference type="PANTHER" id="PTHR24123">
    <property type="entry name" value="ANKYRIN REPEAT-CONTAINING"/>
    <property type="match status" value="1"/>
</dbReference>
<dbReference type="Pfam" id="PF12796">
    <property type="entry name" value="Ank_2"/>
    <property type="match status" value="4"/>
</dbReference>
<keyword evidence="2 3" id="KW-0040">ANK repeat</keyword>
<evidence type="ECO:0000256" key="4">
    <source>
        <dbReference type="SAM" id="SignalP"/>
    </source>
</evidence>
<feature type="domain" description="Nephrocystin 3-like N-terminal" evidence="6">
    <location>
        <begin position="435"/>
        <end position="607"/>
    </location>
</feature>
<evidence type="ECO:0000313" key="8">
    <source>
        <dbReference type="Proteomes" id="UP000304928"/>
    </source>
</evidence>
<evidence type="ECO:0000259" key="5">
    <source>
        <dbReference type="Pfam" id="PF01048"/>
    </source>
</evidence>
<dbReference type="Pfam" id="PF24883">
    <property type="entry name" value="NPHP3_N"/>
    <property type="match status" value="1"/>
</dbReference>
<evidence type="ECO:0000256" key="1">
    <source>
        <dbReference type="ARBA" id="ARBA00022737"/>
    </source>
</evidence>
<evidence type="ECO:0000256" key="2">
    <source>
        <dbReference type="ARBA" id="ARBA00023043"/>
    </source>
</evidence>
<keyword evidence="1" id="KW-0677">Repeat</keyword>
<dbReference type="InterPro" id="IPR027417">
    <property type="entry name" value="P-loop_NTPase"/>
</dbReference>
<accession>A0A4S9BCA0</accession>
<sequence>MPPTTRVEFEVAIICALPLEASAVVDLFDEHYDDEHDIYGKQEGDSNAYSTGRIGQHDIVLAHMPGMGKSSAASVASGLRSSFTGIKLALIVGICGAVPIPSPNKPIILGDVIISNSVIEFDFGRQYPDHFERKSGTKDTLGRPNSDISALLNKLEVRHVREKLGEKILQNLAHLRESIDTARYPGVNQDRLFAATHRHMHRGEFSSQDCLCSMARSHSDPVCKKALESSCDVLECTLLAVLENPARRKRLDAKAPTPLVHIGTIGSASTVMKSAEHRDLIAQGDNIIAFEMEGAGVWDNLPCIIIKGVCDYADSHKNKHWQDYAAATASSAAKAFLDYWTSTQGPRNLVTTPSRKRSYSPSIADAANVSKQVRHGSPTQRQDHVPVSIRTDQASTSLQPIPEPSDLGTRQTRLDALNFEHLDARHATIKKTHTGTCKWLFSKSEYLDWQDEQKLHEHHGFLWIKGKPGAGKSAIMKFAYSEAQARSNNSAVVSYFFNARGERLEKSTCGMYRSLLFQLLSKVPRLQVVLDGSNLGNDAISNTETLQSLFRSAIEKLDNRPLVCFVDALDECEDSEDQVREMVNFFEDLGEHTVEKRIRFLVCFSSRHYPHITINKSVELILEVQQGHTEDITKYIQSNLKAGKSERVDKLKTEVQEKSQGIFLWVVLVVPMLQKAWDRGKVKFLRECLQSIPDDLNKLFKDILCRDTEDMQELVLCLKWVLYAGRPLRPEELYFGILSGTNPESLTPWEPGDDPPELINRFILSSSKGLAEPTRNKAPTIQFIHESVRDFLLKENGLALIQDTIDCTSAGSAHDELKHCCQNYIDSVAIGQSKDSSSEATTRFPFLEYSIRHIFKHAELAASHMISQEVFLADFALGAWIILHDIVEKHKIRRYGPQTSLLYVLVEQSTLHLCRTEICINQKSINTESVVRYAFPVIAAAAVGNQQILELLLQNGADINSKCKEYGNALHVAIEKGRTSVFDTLVKHGLSAQIRSESRWMSLLVQAVRKSKTSIVRLLLSNHPEWLDFLLPSSSLVREAFNSEDAEMVETFLSFFQDVRYHKDALRTASELGKHSIVLTLLDFGANADACGHALPSAAERGHKEIVRLLLDRIANADASCEYVVTAIVAASNHGYETIVRMLLDRGADVNTFREAYDAALQTASVNGHEQFVRMLIDHGADVNGSGGSRGAALQAASTNGHETIVRMLLDGGADINALSGSHGTALQAASVNRHENVVRMLLDRGADVNGLGGYFKTAIYAASENALQAASANRHKNVVRMLLDRGADVNKLGGYSKTAIYAASENGHEAIVRLLLDHGADVNAPSGYHDETALYAASENGHEAIVRLLLDYGADVNAPSGYSKTALYAASENGHKAIVRLLLDHGADVDNLLSPPHKPLHAALRLRYLEIVSLLLEYGADMDTSSCLYPNALAAAEACIDEQKRAVFKQMLLEEKRKRQAEPYLVWVDGIAYLNC</sequence>
<feature type="repeat" description="ANK" evidence="3">
    <location>
        <begin position="1123"/>
        <end position="1155"/>
    </location>
</feature>
<dbReference type="SUPFAM" id="SSF53167">
    <property type="entry name" value="Purine and uridine phosphorylases"/>
    <property type="match status" value="1"/>
</dbReference>
<dbReference type="PROSITE" id="PS50088">
    <property type="entry name" value="ANK_REPEAT"/>
    <property type="match status" value="11"/>
</dbReference>
<dbReference type="InterPro" id="IPR000845">
    <property type="entry name" value="Nucleoside_phosphorylase_d"/>
</dbReference>
<dbReference type="InterPro" id="IPR002110">
    <property type="entry name" value="Ankyrin_rpt"/>
</dbReference>
<keyword evidence="4" id="KW-0732">Signal</keyword>
<evidence type="ECO:0000256" key="3">
    <source>
        <dbReference type="PROSITE-ProRule" id="PRU00023"/>
    </source>
</evidence>
<feature type="repeat" description="ANK" evidence="3">
    <location>
        <begin position="1263"/>
        <end position="1295"/>
    </location>
</feature>
<dbReference type="InterPro" id="IPR056884">
    <property type="entry name" value="NPHP3-like_N"/>
</dbReference>
<dbReference type="Proteomes" id="UP000304928">
    <property type="component" value="Unassembled WGS sequence"/>
</dbReference>
<feature type="repeat" description="ANK" evidence="3">
    <location>
        <begin position="1156"/>
        <end position="1188"/>
    </location>
</feature>
<feature type="domain" description="Nucleoside phosphorylase" evidence="5">
    <location>
        <begin position="11"/>
        <end position="128"/>
    </location>
</feature>
<feature type="repeat" description="ANK" evidence="3">
    <location>
        <begin position="1396"/>
        <end position="1428"/>
    </location>
</feature>
<feature type="repeat" description="ANK" evidence="3">
    <location>
        <begin position="1189"/>
        <end position="1221"/>
    </location>
</feature>
<feature type="repeat" description="ANK" evidence="3">
    <location>
        <begin position="1330"/>
        <end position="1362"/>
    </location>
</feature>
<evidence type="ECO:0000313" key="7">
    <source>
        <dbReference type="EMBL" id="THW90768.1"/>
    </source>
</evidence>
<dbReference type="GO" id="GO:0003824">
    <property type="term" value="F:catalytic activity"/>
    <property type="evidence" value="ECO:0007669"/>
    <property type="project" value="InterPro"/>
</dbReference>
<name>A0A4S9BCA0_AURPU</name>
<feature type="repeat" description="ANK" evidence="3">
    <location>
        <begin position="965"/>
        <end position="997"/>
    </location>
</feature>
<protein>
    <submittedName>
        <fullName evidence="7">Purine and uridine phosphorylase</fullName>
    </submittedName>
</protein>
<dbReference type="Gene3D" id="3.40.50.300">
    <property type="entry name" value="P-loop containing nucleotide triphosphate hydrolases"/>
    <property type="match status" value="1"/>
</dbReference>
<comment type="caution">
    <text evidence="7">The sequence shown here is derived from an EMBL/GenBank/DDBJ whole genome shotgun (WGS) entry which is preliminary data.</text>
</comment>
<feature type="repeat" description="ANK" evidence="3">
    <location>
        <begin position="1363"/>
        <end position="1395"/>
    </location>
</feature>
<reference evidence="7 8" key="1">
    <citation type="submission" date="2018-10" db="EMBL/GenBank/DDBJ databases">
        <title>Fifty Aureobasidium pullulans genomes reveal a recombining polyextremotolerant generalist.</title>
        <authorList>
            <person name="Gostincar C."/>
            <person name="Turk M."/>
            <person name="Zajc J."/>
            <person name="Gunde-Cimerman N."/>
        </authorList>
    </citation>
    <scope>NUCLEOTIDE SEQUENCE [LARGE SCALE GENOMIC DNA]</scope>
    <source>
        <strain evidence="7 8">EXF-10507</strain>
    </source>
</reference>
<dbReference type="SUPFAM" id="SSF48403">
    <property type="entry name" value="Ankyrin repeat"/>
    <property type="match status" value="2"/>
</dbReference>
<dbReference type="Pfam" id="PF01048">
    <property type="entry name" value="PNP_UDP_1"/>
    <property type="match status" value="1"/>
</dbReference>
<dbReference type="Gene3D" id="3.40.50.1580">
    <property type="entry name" value="Nucleoside phosphorylase domain"/>
    <property type="match status" value="1"/>
</dbReference>
<feature type="signal peptide" evidence="4">
    <location>
        <begin position="1"/>
        <end position="23"/>
    </location>
</feature>
<feature type="chain" id="PRO_5020301421" evidence="4">
    <location>
        <begin position="24"/>
        <end position="1477"/>
    </location>
</feature>
<dbReference type="SUPFAM" id="SSF52540">
    <property type="entry name" value="P-loop containing nucleoside triphosphate hydrolases"/>
    <property type="match status" value="1"/>
</dbReference>
<dbReference type="EMBL" id="QZAR01000060">
    <property type="protein sequence ID" value="THW90768.1"/>
    <property type="molecule type" value="Genomic_DNA"/>
</dbReference>
<organism evidence="7 8">
    <name type="scientific">Aureobasidium pullulans</name>
    <name type="common">Black yeast</name>
    <name type="synonym">Pullularia pullulans</name>
    <dbReference type="NCBI Taxonomy" id="5580"/>
    <lineage>
        <taxon>Eukaryota</taxon>
        <taxon>Fungi</taxon>
        <taxon>Dikarya</taxon>
        <taxon>Ascomycota</taxon>
        <taxon>Pezizomycotina</taxon>
        <taxon>Dothideomycetes</taxon>
        <taxon>Dothideomycetidae</taxon>
        <taxon>Dothideales</taxon>
        <taxon>Saccotheciaceae</taxon>
        <taxon>Aureobasidium</taxon>
    </lineage>
</organism>
<dbReference type="InterPro" id="IPR036770">
    <property type="entry name" value="Ankyrin_rpt-contain_sf"/>
</dbReference>
<feature type="repeat" description="ANK" evidence="3">
    <location>
        <begin position="1296"/>
        <end position="1328"/>
    </location>
</feature>
<gene>
    <name evidence="7" type="ORF">D6D15_04336</name>
</gene>
<proteinExistence type="predicted"/>
<feature type="repeat" description="ANK" evidence="3">
    <location>
        <begin position="932"/>
        <end position="964"/>
    </location>
</feature>
<dbReference type="InterPro" id="IPR051165">
    <property type="entry name" value="Multifunctional_ANK_Repeat"/>
</dbReference>
<feature type="repeat" description="ANK" evidence="3">
    <location>
        <begin position="1222"/>
        <end position="1254"/>
    </location>
</feature>
<evidence type="ECO:0000259" key="6">
    <source>
        <dbReference type="Pfam" id="PF24883"/>
    </source>
</evidence>